<dbReference type="InterPro" id="IPR004821">
    <property type="entry name" value="Cyt_trans-like"/>
</dbReference>
<keyword evidence="8 10" id="KW-0520">NAD</keyword>
<keyword evidence="5 10" id="KW-0548">Nucleotidyltransferase</keyword>
<dbReference type="NCBIfam" id="TIGR00482">
    <property type="entry name" value="nicotinate (nicotinamide) nucleotide adenylyltransferase"/>
    <property type="match status" value="1"/>
</dbReference>
<dbReference type="AlphaFoldDB" id="A0A9X7VWG3"/>
<evidence type="ECO:0000256" key="4">
    <source>
        <dbReference type="ARBA" id="ARBA00022679"/>
    </source>
</evidence>
<keyword evidence="7 10" id="KW-0067">ATP-binding</keyword>
<sequence>MRRIVLFGGTFDPPHVGHLLMAQLAFEQCDCDAVWVMPSPTPPHKADQPVTPYETRREMTQRLLKGAEGLVLCDVEARRHEPSYTVDTVRILQQAYPDTEFQFLIGSDSLRDLPSWHGCEELSRRIRFLVAARSEAPFRETYQMVRNVLPHLVAQALQMPMLDVSSSFIRERLNEGKPVCGLVPDDVLDVWRKHVEATR</sequence>
<evidence type="ECO:0000256" key="5">
    <source>
        <dbReference type="ARBA" id="ARBA00022695"/>
    </source>
</evidence>
<evidence type="ECO:0000313" key="12">
    <source>
        <dbReference type="EMBL" id="QSO46132.1"/>
    </source>
</evidence>
<evidence type="ECO:0000256" key="2">
    <source>
        <dbReference type="ARBA" id="ARBA00005019"/>
    </source>
</evidence>
<dbReference type="PANTHER" id="PTHR39321:SF3">
    <property type="entry name" value="PHOSPHOPANTETHEINE ADENYLYLTRANSFERASE"/>
    <property type="match status" value="1"/>
</dbReference>
<dbReference type="Pfam" id="PF01467">
    <property type="entry name" value="CTP_transf_like"/>
    <property type="match status" value="1"/>
</dbReference>
<dbReference type="HAMAP" id="MF_00244">
    <property type="entry name" value="NaMN_adenylyltr"/>
    <property type="match status" value="1"/>
</dbReference>
<keyword evidence="4 10" id="KW-0808">Transferase</keyword>
<keyword evidence="6 10" id="KW-0547">Nucleotide-binding</keyword>
<keyword evidence="13" id="KW-1185">Reference proteome</keyword>
<comment type="function">
    <text evidence="1 10">Catalyzes the reversible adenylation of nicotinate mononucleotide (NaMN) to nicotinic acid adenine dinucleotide (NaAD).</text>
</comment>
<dbReference type="InterPro" id="IPR014729">
    <property type="entry name" value="Rossmann-like_a/b/a_fold"/>
</dbReference>
<evidence type="ECO:0000256" key="10">
    <source>
        <dbReference type="HAMAP-Rule" id="MF_00244"/>
    </source>
</evidence>
<name>A0A9X7VWG3_9BACL</name>
<dbReference type="Proteomes" id="UP000663505">
    <property type="component" value="Chromosome"/>
</dbReference>
<keyword evidence="3 10" id="KW-0662">Pyridine nucleotide biosynthesis</keyword>
<evidence type="ECO:0000256" key="6">
    <source>
        <dbReference type="ARBA" id="ARBA00022741"/>
    </source>
</evidence>
<comment type="similarity">
    <text evidence="10">Belongs to the NadD family.</text>
</comment>
<protein>
    <recommendedName>
        <fullName evidence="10">Probable nicotinate-nucleotide adenylyltransferase</fullName>
        <ecNumber evidence="10">2.7.7.18</ecNumber>
    </recommendedName>
    <alternativeName>
        <fullName evidence="10">Deamido-NAD(+) diphosphorylase</fullName>
    </alternativeName>
    <alternativeName>
        <fullName evidence="10">Deamido-NAD(+) pyrophosphorylase</fullName>
    </alternativeName>
    <alternativeName>
        <fullName evidence="10">Nicotinate mononucleotide adenylyltransferase</fullName>
        <shortName evidence="10">NaMN adenylyltransferase</shortName>
    </alternativeName>
</protein>
<dbReference type="SUPFAM" id="SSF52374">
    <property type="entry name" value="Nucleotidylyl transferase"/>
    <property type="match status" value="1"/>
</dbReference>
<evidence type="ECO:0000256" key="1">
    <source>
        <dbReference type="ARBA" id="ARBA00002324"/>
    </source>
</evidence>
<evidence type="ECO:0000256" key="9">
    <source>
        <dbReference type="ARBA" id="ARBA00048721"/>
    </source>
</evidence>
<evidence type="ECO:0000259" key="11">
    <source>
        <dbReference type="Pfam" id="PF01467"/>
    </source>
</evidence>
<dbReference type="PANTHER" id="PTHR39321">
    <property type="entry name" value="NICOTINATE-NUCLEOTIDE ADENYLYLTRANSFERASE-RELATED"/>
    <property type="match status" value="1"/>
</dbReference>
<feature type="domain" description="Cytidyltransferase-like" evidence="11">
    <location>
        <begin position="6"/>
        <end position="172"/>
    </location>
</feature>
<dbReference type="GO" id="GO:0005524">
    <property type="term" value="F:ATP binding"/>
    <property type="evidence" value="ECO:0007669"/>
    <property type="project" value="UniProtKB-KW"/>
</dbReference>
<dbReference type="Gene3D" id="3.40.50.620">
    <property type="entry name" value="HUPs"/>
    <property type="match status" value="1"/>
</dbReference>
<evidence type="ECO:0000313" key="13">
    <source>
        <dbReference type="Proteomes" id="UP000663505"/>
    </source>
</evidence>
<comment type="pathway">
    <text evidence="2 10">Cofactor biosynthesis; NAD(+) biosynthesis; deamido-NAD(+) from nicotinate D-ribonucleotide: step 1/1.</text>
</comment>
<accession>A0A9X7VWG3</accession>
<evidence type="ECO:0000256" key="8">
    <source>
        <dbReference type="ARBA" id="ARBA00023027"/>
    </source>
</evidence>
<evidence type="ECO:0000256" key="3">
    <source>
        <dbReference type="ARBA" id="ARBA00022642"/>
    </source>
</evidence>
<dbReference type="EMBL" id="CP071182">
    <property type="protein sequence ID" value="QSO46132.1"/>
    <property type="molecule type" value="Genomic_DNA"/>
</dbReference>
<dbReference type="KEGG" id="afx:JZ786_16630"/>
<reference evidence="12 13" key="1">
    <citation type="submission" date="2021-02" db="EMBL/GenBank/DDBJ databases">
        <title>Alicyclobacillus curvatus sp. nov. and Alicyclobacillus mengziensis sp. nov., two acidophilic bacteria isolated from acid mine drainage.</title>
        <authorList>
            <person name="Huang Y."/>
        </authorList>
    </citation>
    <scope>NUCLEOTIDE SEQUENCE [LARGE SCALE GENOMIC DNA]</scope>
    <source>
        <strain evidence="12 13">S30H14</strain>
    </source>
</reference>
<evidence type="ECO:0000256" key="7">
    <source>
        <dbReference type="ARBA" id="ARBA00022840"/>
    </source>
</evidence>
<gene>
    <name evidence="10 12" type="primary">nadD</name>
    <name evidence="12" type="ORF">JZ786_16630</name>
</gene>
<proteinExistence type="inferred from homology"/>
<dbReference type="RefSeq" id="WP_206655502.1">
    <property type="nucleotide sequence ID" value="NZ_CP071182.1"/>
</dbReference>
<organism evidence="12 13">
    <name type="scientific">Alicyclobacillus mengziensis</name>
    <dbReference type="NCBI Taxonomy" id="2931921"/>
    <lineage>
        <taxon>Bacteria</taxon>
        <taxon>Bacillati</taxon>
        <taxon>Bacillota</taxon>
        <taxon>Bacilli</taxon>
        <taxon>Bacillales</taxon>
        <taxon>Alicyclobacillaceae</taxon>
        <taxon>Alicyclobacillus</taxon>
    </lineage>
</organism>
<dbReference type="EC" id="2.7.7.18" evidence="10"/>
<comment type="catalytic activity">
    <reaction evidence="9 10">
        <text>nicotinate beta-D-ribonucleotide + ATP + H(+) = deamido-NAD(+) + diphosphate</text>
        <dbReference type="Rhea" id="RHEA:22860"/>
        <dbReference type="ChEBI" id="CHEBI:15378"/>
        <dbReference type="ChEBI" id="CHEBI:30616"/>
        <dbReference type="ChEBI" id="CHEBI:33019"/>
        <dbReference type="ChEBI" id="CHEBI:57502"/>
        <dbReference type="ChEBI" id="CHEBI:58437"/>
        <dbReference type="EC" id="2.7.7.18"/>
    </reaction>
</comment>
<dbReference type="GO" id="GO:0009435">
    <property type="term" value="P:NAD+ biosynthetic process"/>
    <property type="evidence" value="ECO:0007669"/>
    <property type="project" value="UniProtKB-UniRule"/>
</dbReference>
<dbReference type="InterPro" id="IPR005248">
    <property type="entry name" value="NadD/NMNAT"/>
</dbReference>
<dbReference type="NCBIfam" id="TIGR00125">
    <property type="entry name" value="cyt_tran_rel"/>
    <property type="match status" value="1"/>
</dbReference>
<dbReference type="GO" id="GO:0004515">
    <property type="term" value="F:nicotinate-nucleotide adenylyltransferase activity"/>
    <property type="evidence" value="ECO:0007669"/>
    <property type="project" value="UniProtKB-UniRule"/>
</dbReference>
<dbReference type="CDD" id="cd02165">
    <property type="entry name" value="NMNAT"/>
    <property type="match status" value="1"/>
</dbReference>